<dbReference type="Pfam" id="PF03702">
    <property type="entry name" value="AnmK"/>
    <property type="match status" value="1"/>
</dbReference>
<dbReference type="GO" id="GO:0009254">
    <property type="term" value="P:peptidoglycan turnover"/>
    <property type="evidence" value="ECO:0007669"/>
    <property type="project" value="InterPro"/>
</dbReference>
<evidence type="ECO:0000313" key="2">
    <source>
        <dbReference type="Proteomes" id="UP000443153"/>
    </source>
</evidence>
<proteinExistence type="predicted"/>
<keyword evidence="2" id="KW-1185">Reference proteome</keyword>
<organism evidence="1 2">
    <name type="scientific">Maribacter luteus</name>
    <dbReference type="NCBI Taxonomy" id="2594478"/>
    <lineage>
        <taxon>Bacteria</taxon>
        <taxon>Pseudomonadati</taxon>
        <taxon>Bacteroidota</taxon>
        <taxon>Flavobacteriia</taxon>
        <taxon>Flavobacteriales</taxon>
        <taxon>Flavobacteriaceae</taxon>
        <taxon>Maribacter</taxon>
    </lineage>
</organism>
<dbReference type="SUPFAM" id="SSF53067">
    <property type="entry name" value="Actin-like ATPase domain"/>
    <property type="match status" value="1"/>
</dbReference>
<dbReference type="NCBIfam" id="NF007144">
    <property type="entry name" value="PRK09585.2-3"/>
    <property type="match status" value="1"/>
</dbReference>
<dbReference type="AlphaFoldDB" id="A0A6I2MNK0"/>
<dbReference type="GO" id="GO:0005524">
    <property type="term" value="F:ATP binding"/>
    <property type="evidence" value="ECO:0007669"/>
    <property type="project" value="InterPro"/>
</dbReference>
<dbReference type="PANTHER" id="PTHR30605:SF0">
    <property type="entry name" value="ANHYDRO-N-ACETYLMURAMIC ACID KINASE"/>
    <property type="match status" value="1"/>
</dbReference>
<keyword evidence="1" id="KW-0808">Transferase</keyword>
<gene>
    <name evidence="1" type="ORF">GJ691_06500</name>
</gene>
<dbReference type="OrthoDB" id="9763949at2"/>
<dbReference type="InterPro" id="IPR005338">
    <property type="entry name" value="Anhydro_N_Ac-Mur_kinase"/>
</dbReference>
<sequence length="358" mass="39591">MKTYKVIGLMSGTSLDGLDLTYCHFTRTLDRWEYKIMNSKSVSYSPEMKDNLKDSIHLSADSLLILNNTYGEWLGKEVNTFILENDLQVDFIASHGHTTHHQPMNGLTYQIGSGQHLANTCRHKVVCDFRTNDVALGGQGAPLVPIGDRLLFGAYDFCLNLGGISNISFEKDGGRIAYDIGLANMILNHITQKIDLNYDKGGALAKSGKLNDQMLEALNNLEYYRLPYPKSTGYEWFTEEVVPIVEATKDSIENLLHTSVHHLCEQIAIQVLAVKSTSPASLLVTGGGALNDFLVSTLKSKLGEQVNVVVPSKELIENKEALVFALMGVLRMEREINVLCSVTGAKRDSSCGVLYWPN</sequence>
<dbReference type="Proteomes" id="UP000443153">
    <property type="component" value="Unassembled WGS sequence"/>
</dbReference>
<dbReference type="InterPro" id="IPR043129">
    <property type="entry name" value="ATPase_NBD"/>
</dbReference>
<dbReference type="PANTHER" id="PTHR30605">
    <property type="entry name" value="ANHYDRO-N-ACETYLMURAMIC ACID KINASE"/>
    <property type="match status" value="1"/>
</dbReference>
<dbReference type="GO" id="GO:0016773">
    <property type="term" value="F:phosphotransferase activity, alcohol group as acceptor"/>
    <property type="evidence" value="ECO:0007669"/>
    <property type="project" value="InterPro"/>
</dbReference>
<dbReference type="EMBL" id="WKJH01000003">
    <property type="protein sequence ID" value="MRX63814.1"/>
    <property type="molecule type" value="Genomic_DNA"/>
</dbReference>
<comment type="caution">
    <text evidence="1">The sequence shown here is derived from an EMBL/GenBank/DDBJ whole genome shotgun (WGS) entry which is preliminary data.</text>
</comment>
<evidence type="ECO:0000313" key="1">
    <source>
        <dbReference type="EMBL" id="MRX63814.1"/>
    </source>
</evidence>
<dbReference type="GO" id="GO:0016301">
    <property type="term" value="F:kinase activity"/>
    <property type="evidence" value="ECO:0007669"/>
    <property type="project" value="UniProtKB-KW"/>
</dbReference>
<dbReference type="RefSeq" id="WP_154365018.1">
    <property type="nucleotide sequence ID" value="NZ_WKJH01000003.1"/>
</dbReference>
<dbReference type="GO" id="GO:0006040">
    <property type="term" value="P:amino sugar metabolic process"/>
    <property type="evidence" value="ECO:0007669"/>
    <property type="project" value="InterPro"/>
</dbReference>
<dbReference type="EC" id="2.7.1.170" evidence="1"/>
<protein>
    <submittedName>
        <fullName evidence="1">Anhydro-N-acetylmuramic acid kinase</fullName>
        <ecNumber evidence="1">2.7.1.170</ecNumber>
    </submittedName>
</protein>
<reference evidence="1 2" key="1">
    <citation type="submission" date="2019-11" db="EMBL/GenBank/DDBJ databases">
        <title>Maribacter lutea sp. nov., a marine bacterium isolated from intertidal sand.</title>
        <authorList>
            <person name="Liu A."/>
        </authorList>
    </citation>
    <scope>NUCLEOTIDE SEQUENCE [LARGE SCALE GENOMIC DNA]</scope>
    <source>
        <strain evidence="1 2">RZ05</strain>
    </source>
</reference>
<accession>A0A6I2MNK0</accession>
<keyword evidence="1" id="KW-0418">Kinase</keyword>
<dbReference type="Gene3D" id="3.30.420.40">
    <property type="match status" value="2"/>
</dbReference>
<name>A0A6I2MNK0_9FLAO</name>